<dbReference type="Pfam" id="PF01593">
    <property type="entry name" value="Amino_oxidase"/>
    <property type="match status" value="2"/>
</dbReference>
<dbReference type="SUPFAM" id="SSF51905">
    <property type="entry name" value="FAD/NAD(P)-binding domain"/>
    <property type="match status" value="1"/>
</dbReference>
<feature type="domain" description="Amine oxidase" evidence="3">
    <location>
        <begin position="111"/>
        <end position="362"/>
    </location>
</feature>
<dbReference type="RefSeq" id="WP_251936395.1">
    <property type="nucleotide sequence ID" value="NZ_CP098747.1"/>
</dbReference>
<dbReference type="Proteomes" id="UP001056291">
    <property type="component" value="Chromosome"/>
</dbReference>
<dbReference type="InterPro" id="IPR036188">
    <property type="entry name" value="FAD/NAD-bd_sf"/>
</dbReference>
<evidence type="ECO:0000259" key="3">
    <source>
        <dbReference type="Pfam" id="PF01593"/>
    </source>
</evidence>
<evidence type="ECO:0000256" key="1">
    <source>
        <dbReference type="ARBA" id="ARBA00005995"/>
    </source>
</evidence>
<sequence>MTEKRNVTDVIIIGAGLSGLTAALLLQEAGKTVTVLEASNRLGGRIRSVFDKETDTYIADLGPTWIWPDFQPIIHRWMNKLDLEGFPQYELGLTILDYGRENKPERQLLPGQEGSVRPLGGPQALIDALSSRLADKTVKFGKPVRSVTVEDQHIEIKLTDISEAPLHCSQVIIAIPPRVALKTLTFNPVLPLPLQQALSAMPTWMASHAKAIVLYDTAFWRKAGLSGRIASREGPLVETHDHSGPEGNPAALFGFVGWHHQLRKQFASQLPNHITAQLKRCFGEDSPAPLAIHIEDWATNTLTAVPEDLAAPMAHPAVGPNILRAPFLDEKIFFAGAETARHDPGLIAGALDAAEHAAYSVLK</sequence>
<evidence type="ECO:0000313" key="5">
    <source>
        <dbReference type="Proteomes" id="UP001056291"/>
    </source>
</evidence>
<dbReference type="EMBL" id="CP098747">
    <property type="protein sequence ID" value="USG62543.1"/>
    <property type="molecule type" value="Genomic_DNA"/>
</dbReference>
<dbReference type="SUPFAM" id="SSF54373">
    <property type="entry name" value="FAD-linked reductases, C-terminal domain"/>
    <property type="match status" value="1"/>
</dbReference>
<dbReference type="PANTHER" id="PTHR43563:SF14">
    <property type="entry name" value="AMINE OXIDASE"/>
    <property type="match status" value="1"/>
</dbReference>
<dbReference type="PRINTS" id="PR00420">
    <property type="entry name" value="RNGMNOXGNASE"/>
</dbReference>
<evidence type="ECO:0000313" key="4">
    <source>
        <dbReference type="EMBL" id="USG62543.1"/>
    </source>
</evidence>
<dbReference type="InterPro" id="IPR050703">
    <property type="entry name" value="Flavin_MAO"/>
</dbReference>
<evidence type="ECO:0000256" key="2">
    <source>
        <dbReference type="SAM" id="Phobius"/>
    </source>
</evidence>
<comment type="similarity">
    <text evidence="1">Belongs to the flavin monoamine oxidase family.</text>
</comment>
<dbReference type="Gene3D" id="3.50.50.60">
    <property type="entry name" value="FAD/NAD(P)-binding domain"/>
    <property type="match status" value="2"/>
</dbReference>
<keyword evidence="2" id="KW-0472">Membrane</keyword>
<organism evidence="4 5">
    <name type="scientific">Sneathiella marina</name>
    <dbReference type="NCBI Taxonomy" id="2950108"/>
    <lineage>
        <taxon>Bacteria</taxon>
        <taxon>Pseudomonadati</taxon>
        <taxon>Pseudomonadota</taxon>
        <taxon>Alphaproteobacteria</taxon>
        <taxon>Sneathiellales</taxon>
        <taxon>Sneathiellaceae</taxon>
        <taxon>Sneathiella</taxon>
    </lineage>
</organism>
<keyword evidence="2" id="KW-1133">Transmembrane helix</keyword>
<reference evidence="4" key="1">
    <citation type="submission" date="2022-06" db="EMBL/GenBank/DDBJ databases">
        <title>Sneathiella actinostolidae sp. nov., isolated from a sea anemonein the Western Pacific Ocean.</title>
        <authorList>
            <person name="Wei M.J."/>
        </authorList>
    </citation>
    <scope>NUCLEOTIDE SEQUENCE</scope>
    <source>
        <strain evidence="4">PHK-P5</strain>
    </source>
</reference>
<accession>A0ABY4W8S3</accession>
<dbReference type="InterPro" id="IPR002937">
    <property type="entry name" value="Amino_oxidase"/>
</dbReference>
<name>A0ABY4W8S3_9PROT</name>
<keyword evidence="2" id="KW-0812">Transmembrane</keyword>
<proteinExistence type="inferred from homology"/>
<dbReference type="PANTHER" id="PTHR43563">
    <property type="entry name" value="AMINE OXIDASE"/>
    <property type="match status" value="1"/>
</dbReference>
<keyword evidence="5" id="KW-1185">Reference proteome</keyword>
<feature type="transmembrane region" description="Helical" evidence="2">
    <location>
        <begin position="7"/>
        <end position="26"/>
    </location>
</feature>
<protein>
    <submittedName>
        <fullName evidence="4">FAD-dependent oxidoreductase</fullName>
    </submittedName>
</protein>
<feature type="domain" description="Amine oxidase" evidence="3">
    <location>
        <begin position="17"/>
        <end position="102"/>
    </location>
</feature>
<gene>
    <name evidence="4" type="ORF">NBZ79_06090</name>
</gene>